<dbReference type="EMBL" id="KQ996030">
    <property type="protein sequence ID" value="KZV45667.1"/>
    <property type="molecule type" value="Genomic_DNA"/>
</dbReference>
<organism evidence="2 3">
    <name type="scientific">Dorcoceras hygrometricum</name>
    <dbReference type="NCBI Taxonomy" id="472368"/>
    <lineage>
        <taxon>Eukaryota</taxon>
        <taxon>Viridiplantae</taxon>
        <taxon>Streptophyta</taxon>
        <taxon>Embryophyta</taxon>
        <taxon>Tracheophyta</taxon>
        <taxon>Spermatophyta</taxon>
        <taxon>Magnoliopsida</taxon>
        <taxon>eudicotyledons</taxon>
        <taxon>Gunneridae</taxon>
        <taxon>Pentapetalae</taxon>
        <taxon>asterids</taxon>
        <taxon>lamiids</taxon>
        <taxon>Lamiales</taxon>
        <taxon>Gesneriaceae</taxon>
        <taxon>Didymocarpoideae</taxon>
        <taxon>Trichosporeae</taxon>
        <taxon>Loxocarpinae</taxon>
        <taxon>Dorcoceras</taxon>
    </lineage>
</organism>
<dbReference type="Proteomes" id="UP000250235">
    <property type="component" value="Unassembled WGS sequence"/>
</dbReference>
<name>A0A2Z7CIC9_9LAMI</name>
<dbReference type="AlphaFoldDB" id="A0A2Z7CIC9"/>
<feature type="region of interest" description="Disordered" evidence="1">
    <location>
        <begin position="30"/>
        <end position="54"/>
    </location>
</feature>
<keyword evidence="3" id="KW-1185">Reference proteome</keyword>
<accession>A0A2Z7CIC9</accession>
<gene>
    <name evidence="2" type="ORF">F511_02327</name>
</gene>
<proteinExistence type="predicted"/>
<evidence type="ECO:0000313" key="2">
    <source>
        <dbReference type="EMBL" id="KZV45667.1"/>
    </source>
</evidence>
<evidence type="ECO:0000256" key="1">
    <source>
        <dbReference type="SAM" id="MobiDB-lite"/>
    </source>
</evidence>
<sequence length="128" mass="14204">MSIMPEMIAPKDVNKAPECGRAKESSCYGDLRSHQVDPTETNAEKRQNKKAASVVDTPIKREENENCGNGLANSEIEYNESKNLEDVECCLKTLILGLSSKGWSSVCDALNNVRRLSIFHKENMVGML</sequence>
<reference evidence="2 3" key="1">
    <citation type="journal article" date="2015" name="Proc. Natl. Acad. Sci. U.S.A.">
        <title>The resurrection genome of Boea hygrometrica: A blueprint for survival of dehydration.</title>
        <authorList>
            <person name="Xiao L."/>
            <person name="Yang G."/>
            <person name="Zhang L."/>
            <person name="Yang X."/>
            <person name="Zhao S."/>
            <person name="Ji Z."/>
            <person name="Zhou Q."/>
            <person name="Hu M."/>
            <person name="Wang Y."/>
            <person name="Chen M."/>
            <person name="Xu Y."/>
            <person name="Jin H."/>
            <person name="Xiao X."/>
            <person name="Hu G."/>
            <person name="Bao F."/>
            <person name="Hu Y."/>
            <person name="Wan P."/>
            <person name="Li L."/>
            <person name="Deng X."/>
            <person name="Kuang T."/>
            <person name="Xiang C."/>
            <person name="Zhu J.K."/>
            <person name="Oliver M.J."/>
            <person name="He Y."/>
        </authorList>
    </citation>
    <scope>NUCLEOTIDE SEQUENCE [LARGE SCALE GENOMIC DNA]</scope>
    <source>
        <strain evidence="3">cv. XS01</strain>
    </source>
</reference>
<dbReference type="OrthoDB" id="1817172at2759"/>
<evidence type="ECO:0000313" key="3">
    <source>
        <dbReference type="Proteomes" id="UP000250235"/>
    </source>
</evidence>
<protein>
    <submittedName>
        <fullName evidence="2">Uncharacterized protein</fullName>
    </submittedName>
</protein>
<feature type="compositionally biased region" description="Basic and acidic residues" evidence="1">
    <location>
        <begin position="31"/>
        <end position="46"/>
    </location>
</feature>